<keyword evidence="3" id="KW-1185">Reference proteome</keyword>
<dbReference type="PATRIC" id="fig|1212489.4.peg.2794"/>
<proteinExistence type="predicted"/>
<dbReference type="AlphaFoldDB" id="A0A0W0SQ30"/>
<dbReference type="EMBL" id="LNXY01000028">
    <property type="protein sequence ID" value="KTC85480.1"/>
    <property type="molecule type" value="Genomic_DNA"/>
</dbReference>
<evidence type="ECO:0008006" key="4">
    <source>
        <dbReference type="Google" id="ProtNLM"/>
    </source>
</evidence>
<accession>A0A0W0SQ30</accession>
<feature type="transmembrane region" description="Helical" evidence="1">
    <location>
        <begin position="101"/>
        <end position="121"/>
    </location>
</feature>
<feature type="transmembrane region" description="Helical" evidence="1">
    <location>
        <begin position="399"/>
        <end position="418"/>
    </location>
</feature>
<keyword evidence="1" id="KW-0472">Membrane</keyword>
<dbReference type="Proteomes" id="UP000054736">
    <property type="component" value="Unassembled WGS sequence"/>
</dbReference>
<sequence length="752" mass="86445">MAVIPVLKQNSSVSYQKQRSTLYGWFLLLLTISLVIFALWLPFGFSLTALIEEWGVLGTYISHGLYFIVDLTSPLAAHSSRPLTVFPHSLAYYLDANSFDYWHVLLILSLLIKGFAFAYLIEKITGSLRWASLAGILLIIYPADTMQIAFRGFHINWALSSVLLGSCFFMMATQTERLIRYLIACFLAAGLMFSAICMYEAAIPLLALPFLILYAKEGFRRSYQCLWNRKILILGWIASLAIYLLYLHYIKSKINTYQSSLIDGRSFWQLITQTPYSKLFSIGALRGLMGGWFDAFSILFKEFSFYGYIYLLLITSCICGLLLLAKPLAQNEQDNQLSVSLLRLGVAGFLLLLLGYSLFLFLPSHMATTQRTFLFASPGSVMVWLVTLMLMAKRARKTAFFLSFMLICAGFAAQLFYFHHYMKISTTQRSLLKEIVENFDGRNEKTLLILDKTSQLNYTWMFLVSDLQFALSYLYNHSFTNPILVCRLPGESWQLPGTRAGSCVEKEDNWVFSYPNDFPNKAQSPDKLISKKDLFVLTIKPDGRVHPDPNLEAHRYDLYHGQSQRALRFRNILTEKTWLSYFNPIWKTPTSDRFQWNFGDWWGLEDTISGNGWGEAQWLINIFHHKAIAWKIAKDANLQFKLRPTSDFYQLKIRLANMVNENVRNSLKIRINEHEVSFRWLDFESNPFVPNSMVLVATIPSKDLRFGVNSIVFNSEVVKEYYGLSFQLASIDLFPINSLNKNNINTDIKDKA</sequence>
<dbReference type="OrthoDB" id="8886194at2"/>
<keyword evidence="1" id="KW-1133">Transmembrane helix</keyword>
<feature type="transmembrane region" description="Helical" evidence="1">
    <location>
        <begin position="21"/>
        <end position="43"/>
    </location>
</feature>
<feature type="transmembrane region" description="Helical" evidence="1">
    <location>
        <begin position="337"/>
        <end position="361"/>
    </location>
</feature>
<comment type="caution">
    <text evidence="2">The sequence shown here is derived from an EMBL/GenBank/DDBJ whole genome shotgun (WGS) entry which is preliminary data.</text>
</comment>
<name>A0A0W0SQ30_9GAMM</name>
<gene>
    <name evidence="2" type="ORF">Ldro_2652</name>
</gene>
<keyword evidence="1" id="KW-0812">Transmembrane</keyword>
<evidence type="ECO:0000313" key="2">
    <source>
        <dbReference type="EMBL" id="KTC85480.1"/>
    </source>
</evidence>
<protein>
    <recommendedName>
        <fullName evidence="4">Glycosyltransferase RgtA/B/C/D-like domain-containing protein</fullName>
    </recommendedName>
</protein>
<feature type="transmembrane region" description="Helical" evidence="1">
    <location>
        <begin position="305"/>
        <end position="325"/>
    </location>
</feature>
<evidence type="ECO:0000313" key="3">
    <source>
        <dbReference type="Proteomes" id="UP000054736"/>
    </source>
</evidence>
<dbReference type="STRING" id="1212489.Ldro_2652"/>
<reference evidence="2 3" key="1">
    <citation type="submission" date="2015-11" db="EMBL/GenBank/DDBJ databases">
        <title>Genomic analysis of 38 Legionella species identifies large and diverse effector repertoires.</title>
        <authorList>
            <person name="Burstein D."/>
            <person name="Amaro F."/>
            <person name="Zusman T."/>
            <person name="Lifshitz Z."/>
            <person name="Cohen O."/>
            <person name="Gilbert J.A."/>
            <person name="Pupko T."/>
            <person name="Shuman H.A."/>
            <person name="Segal G."/>
        </authorList>
    </citation>
    <scope>NUCLEOTIDE SEQUENCE [LARGE SCALE GENOMIC DNA]</scope>
    <source>
        <strain evidence="2 3">ATCC 700990</strain>
    </source>
</reference>
<feature type="transmembrane region" description="Helical" evidence="1">
    <location>
        <begin position="178"/>
        <end position="196"/>
    </location>
</feature>
<feature type="transmembrane region" description="Helical" evidence="1">
    <location>
        <begin position="155"/>
        <end position="171"/>
    </location>
</feature>
<dbReference type="RefSeq" id="WP_058496924.1">
    <property type="nucleotide sequence ID" value="NZ_CAAAIU010000017.1"/>
</dbReference>
<feature type="transmembrane region" description="Helical" evidence="1">
    <location>
        <begin position="128"/>
        <end position="149"/>
    </location>
</feature>
<feature type="transmembrane region" description="Helical" evidence="1">
    <location>
        <begin position="231"/>
        <end position="250"/>
    </location>
</feature>
<evidence type="ECO:0000256" key="1">
    <source>
        <dbReference type="SAM" id="Phobius"/>
    </source>
</evidence>
<organism evidence="2 3">
    <name type="scientific">Legionella drozanskii LLAP-1</name>
    <dbReference type="NCBI Taxonomy" id="1212489"/>
    <lineage>
        <taxon>Bacteria</taxon>
        <taxon>Pseudomonadati</taxon>
        <taxon>Pseudomonadota</taxon>
        <taxon>Gammaproteobacteria</taxon>
        <taxon>Legionellales</taxon>
        <taxon>Legionellaceae</taxon>
        <taxon>Legionella</taxon>
    </lineage>
</organism>